<organism evidence="3 4">
    <name type="scientific">Elysia crispata</name>
    <name type="common">lettuce slug</name>
    <dbReference type="NCBI Taxonomy" id="231223"/>
    <lineage>
        <taxon>Eukaryota</taxon>
        <taxon>Metazoa</taxon>
        <taxon>Spiralia</taxon>
        <taxon>Lophotrochozoa</taxon>
        <taxon>Mollusca</taxon>
        <taxon>Gastropoda</taxon>
        <taxon>Heterobranchia</taxon>
        <taxon>Euthyneura</taxon>
        <taxon>Panpulmonata</taxon>
        <taxon>Sacoglossa</taxon>
        <taxon>Placobranchoidea</taxon>
        <taxon>Plakobranchidae</taxon>
        <taxon>Elysia</taxon>
    </lineage>
</organism>
<evidence type="ECO:0000256" key="1">
    <source>
        <dbReference type="SAM" id="MobiDB-lite"/>
    </source>
</evidence>
<dbReference type="PROSITE" id="PS51257">
    <property type="entry name" value="PROKAR_LIPOPROTEIN"/>
    <property type="match status" value="1"/>
</dbReference>
<dbReference type="AlphaFoldDB" id="A0AAE0ZFG7"/>
<comment type="caution">
    <text evidence="3">The sequence shown here is derived from an EMBL/GenBank/DDBJ whole genome shotgun (WGS) entry which is preliminary data.</text>
</comment>
<dbReference type="EMBL" id="JAWDGP010004054">
    <property type="protein sequence ID" value="KAK3768473.1"/>
    <property type="molecule type" value="Genomic_DNA"/>
</dbReference>
<name>A0AAE0ZFG7_9GAST</name>
<keyword evidence="2" id="KW-0732">Signal</keyword>
<feature type="signal peptide" evidence="2">
    <location>
        <begin position="1"/>
        <end position="29"/>
    </location>
</feature>
<protein>
    <submittedName>
        <fullName evidence="3">Uncharacterized protein</fullName>
    </submittedName>
</protein>
<feature type="chain" id="PRO_5042128520" evidence="2">
    <location>
        <begin position="30"/>
        <end position="123"/>
    </location>
</feature>
<gene>
    <name evidence="3" type="ORF">RRG08_060835</name>
</gene>
<evidence type="ECO:0000313" key="3">
    <source>
        <dbReference type="EMBL" id="KAK3768473.1"/>
    </source>
</evidence>
<reference evidence="3" key="1">
    <citation type="journal article" date="2023" name="G3 (Bethesda)">
        <title>A reference genome for the long-term kleptoplast-retaining sea slug Elysia crispata morphotype clarki.</title>
        <authorList>
            <person name="Eastman K.E."/>
            <person name="Pendleton A.L."/>
            <person name="Shaikh M.A."/>
            <person name="Suttiyut T."/>
            <person name="Ogas R."/>
            <person name="Tomko P."/>
            <person name="Gavelis G."/>
            <person name="Widhalm J.R."/>
            <person name="Wisecaver J.H."/>
        </authorList>
    </citation>
    <scope>NUCLEOTIDE SEQUENCE</scope>
    <source>
        <strain evidence="3">ECLA1</strain>
    </source>
</reference>
<sequence>MAPSAMKTASQVILLGLVVASLLACCCTAQNYHYSNGWYAGGKKRSSSASSSPSSASSAGVAAGSLEASGGNCSMRPEALALIERIVQEEALRMQKACISSTSSALQEYLENAARKLAGDAKW</sequence>
<evidence type="ECO:0000313" key="4">
    <source>
        <dbReference type="Proteomes" id="UP001283361"/>
    </source>
</evidence>
<feature type="compositionally biased region" description="Low complexity" evidence="1">
    <location>
        <begin position="47"/>
        <end position="60"/>
    </location>
</feature>
<evidence type="ECO:0000256" key="2">
    <source>
        <dbReference type="SAM" id="SignalP"/>
    </source>
</evidence>
<dbReference type="Proteomes" id="UP001283361">
    <property type="component" value="Unassembled WGS sequence"/>
</dbReference>
<keyword evidence="4" id="KW-1185">Reference proteome</keyword>
<feature type="region of interest" description="Disordered" evidence="1">
    <location>
        <begin position="41"/>
        <end position="60"/>
    </location>
</feature>
<accession>A0AAE0ZFG7</accession>
<proteinExistence type="predicted"/>